<organism evidence="8 9">
    <name type="scientific">Morus notabilis</name>
    <dbReference type="NCBI Taxonomy" id="981085"/>
    <lineage>
        <taxon>Eukaryota</taxon>
        <taxon>Viridiplantae</taxon>
        <taxon>Streptophyta</taxon>
        <taxon>Embryophyta</taxon>
        <taxon>Tracheophyta</taxon>
        <taxon>Spermatophyta</taxon>
        <taxon>Magnoliopsida</taxon>
        <taxon>eudicotyledons</taxon>
        <taxon>Gunneridae</taxon>
        <taxon>Pentapetalae</taxon>
        <taxon>rosids</taxon>
        <taxon>fabids</taxon>
        <taxon>Rosales</taxon>
        <taxon>Moraceae</taxon>
        <taxon>Moreae</taxon>
        <taxon>Morus</taxon>
    </lineage>
</organism>
<dbReference type="CDD" id="cd01837">
    <property type="entry name" value="SGNH_plant_lipase_like"/>
    <property type="match status" value="2"/>
</dbReference>
<evidence type="ECO:0000256" key="3">
    <source>
        <dbReference type="ARBA" id="ARBA00022525"/>
    </source>
</evidence>
<evidence type="ECO:0000313" key="8">
    <source>
        <dbReference type="EMBL" id="EXB57370.1"/>
    </source>
</evidence>
<dbReference type="InterPro" id="IPR001087">
    <property type="entry name" value="GDSL"/>
</dbReference>
<evidence type="ECO:0000256" key="5">
    <source>
        <dbReference type="ARBA" id="ARBA00022801"/>
    </source>
</evidence>
<dbReference type="GO" id="GO:0016788">
    <property type="term" value="F:hydrolase activity, acting on ester bonds"/>
    <property type="evidence" value="ECO:0007669"/>
    <property type="project" value="InterPro"/>
</dbReference>
<dbReference type="PANTHER" id="PTHR45650">
    <property type="entry name" value="GDSL-LIKE LIPASE/ACYLHYDROLASE-RELATED"/>
    <property type="match status" value="1"/>
</dbReference>
<protein>
    <submittedName>
        <fullName evidence="8">GDSL esterase/lipase</fullName>
    </submittedName>
</protein>
<evidence type="ECO:0000256" key="2">
    <source>
        <dbReference type="ARBA" id="ARBA00008668"/>
    </source>
</evidence>
<dbReference type="InterPro" id="IPR036514">
    <property type="entry name" value="SGNH_hydro_sf"/>
</dbReference>
<dbReference type="Gene3D" id="3.40.50.1110">
    <property type="entry name" value="SGNH hydrolase"/>
    <property type="match status" value="2"/>
</dbReference>
<dbReference type="InterPro" id="IPR035669">
    <property type="entry name" value="SGNH_plant_lipase-like"/>
</dbReference>
<dbReference type="PANTHER" id="PTHR45650:SF2">
    <property type="entry name" value="OS06G0560700 PROTEIN"/>
    <property type="match status" value="1"/>
</dbReference>
<dbReference type="eggNOG" id="ENOG502QSH3">
    <property type="taxonomic scope" value="Eukaryota"/>
</dbReference>
<reference evidence="9" key="1">
    <citation type="submission" date="2013-01" db="EMBL/GenBank/DDBJ databases">
        <title>Draft Genome Sequence of a Mulberry Tree, Morus notabilis C.K. Schneid.</title>
        <authorList>
            <person name="He N."/>
            <person name="Zhao S."/>
        </authorList>
    </citation>
    <scope>NUCLEOTIDE SEQUENCE</scope>
</reference>
<keyword evidence="3" id="KW-0964">Secreted</keyword>
<dbReference type="EMBL" id="KE344346">
    <property type="protein sequence ID" value="EXB57370.1"/>
    <property type="molecule type" value="Genomic_DNA"/>
</dbReference>
<dbReference type="Proteomes" id="UP000030645">
    <property type="component" value="Unassembled WGS sequence"/>
</dbReference>
<dbReference type="InterPro" id="IPR051238">
    <property type="entry name" value="GDSL_esterase/lipase"/>
</dbReference>
<keyword evidence="9" id="KW-1185">Reference proteome</keyword>
<dbReference type="Pfam" id="PF00657">
    <property type="entry name" value="Lipase_GDSL"/>
    <property type="match status" value="2"/>
</dbReference>
<evidence type="ECO:0000256" key="1">
    <source>
        <dbReference type="ARBA" id="ARBA00004613"/>
    </source>
</evidence>
<proteinExistence type="inferred from homology"/>
<sequence>MFVFGSSLVDNGNNNFLGNSLAKANYLPYGVDFPLGPSGRFTNGKNVVDLIGEKLRLPSFLPAFADPSTKGSRILHGVNYASGAKNGFGNVTSLNQQIRNFEQITLPELEAQLGGKTNKSSVSDYLFVVGSGSNDYSFNYFLRGLNHNVSLQAFTANLTASLSHQIKKLYSLGGRKFVLMSINPIGCSPMVMTSVGRPTTQNRCIQGLNLAARLFNNHLKSLVDVIKTQMPGSTLVYVNSYKIIRDIIRNPSLKGFKEASNPCCEVALMNEGGNGVLCKRGGQVCEDRSTRVFFDGLHPTEAVNVQIASKAYTSNLENQEITTRANRTWGLFVFGSSLVDNGNNNFFENRAQVNYLPYGIDFPNGPTGRFTDGKNLVDLLGELLNLPNLIPPFKDPTTKGRKIVYGVNHASGSSGILDETSLISGNVTSLSQQIRDFQEVTLPELEVQLGCNSSDSLPGYLFVVGVGGNDILFNYFLRQTYPRVDPQTFTANLTAILSQRLQKLYSLGARKFVLTAVYPLGNSPLVELNMPNCTVVCAQAINQVAQIYNRNLRSMVEDFQRRMPDSNLVVIETYNIVSEILLFPASRGGNGVLCERGGRTCPNKKVYVYFDGLHPTEAVNIQIANDAYTSRNIFKVYPINVQQLSQL</sequence>
<keyword evidence="4" id="KW-0732">Signal</keyword>
<dbReference type="AlphaFoldDB" id="W9R7V9"/>
<evidence type="ECO:0000256" key="7">
    <source>
        <dbReference type="ARBA" id="ARBA00023098"/>
    </source>
</evidence>
<dbReference type="FunFam" id="3.40.50.1110:FF:000003">
    <property type="entry name" value="GDSL esterase/lipase APG"/>
    <property type="match status" value="2"/>
</dbReference>
<dbReference type="GO" id="GO:0016042">
    <property type="term" value="P:lipid catabolic process"/>
    <property type="evidence" value="ECO:0007669"/>
    <property type="project" value="UniProtKB-KW"/>
</dbReference>
<evidence type="ECO:0000256" key="4">
    <source>
        <dbReference type="ARBA" id="ARBA00022729"/>
    </source>
</evidence>
<name>W9R7V9_9ROSA</name>
<keyword evidence="7" id="KW-0443">Lipid metabolism</keyword>
<keyword evidence="5" id="KW-0378">Hydrolase</keyword>
<accession>W9R7V9</accession>
<evidence type="ECO:0000256" key="6">
    <source>
        <dbReference type="ARBA" id="ARBA00022963"/>
    </source>
</evidence>
<keyword evidence="6" id="KW-0442">Lipid degradation</keyword>
<dbReference type="GO" id="GO:0005576">
    <property type="term" value="C:extracellular region"/>
    <property type="evidence" value="ECO:0007669"/>
    <property type="project" value="UniProtKB-SubCell"/>
</dbReference>
<evidence type="ECO:0000313" key="9">
    <source>
        <dbReference type="Proteomes" id="UP000030645"/>
    </source>
</evidence>
<dbReference type="SUPFAM" id="SSF52266">
    <property type="entry name" value="SGNH hydrolase"/>
    <property type="match status" value="2"/>
</dbReference>
<comment type="subcellular location">
    <subcellularLocation>
        <location evidence="1">Secreted</location>
    </subcellularLocation>
</comment>
<gene>
    <name evidence="8" type="ORF">L484_016422</name>
</gene>
<comment type="similarity">
    <text evidence="2">Belongs to the 'GDSL' lipolytic enzyme family.</text>
</comment>
<dbReference type="STRING" id="981085.W9R7V9"/>